<reference evidence="2" key="2">
    <citation type="journal article" date="2023" name="IMA Fungus">
        <title>Comparative genomic study of the Penicillium genus elucidates a diverse pangenome and 15 lateral gene transfer events.</title>
        <authorList>
            <person name="Petersen C."/>
            <person name="Sorensen T."/>
            <person name="Nielsen M.R."/>
            <person name="Sondergaard T.E."/>
            <person name="Sorensen J.L."/>
            <person name="Fitzpatrick D.A."/>
            <person name="Frisvad J.C."/>
            <person name="Nielsen K.L."/>
        </authorList>
    </citation>
    <scope>NUCLEOTIDE SEQUENCE</scope>
    <source>
        <strain evidence="2">IBT 35673</strain>
    </source>
</reference>
<dbReference type="EMBL" id="JAPZBQ010000006">
    <property type="protein sequence ID" value="KAJ5322839.1"/>
    <property type="molecule type" value="Genomic_DNA"/>
</dbReference>
<evidence type="ECO:0008006" key="4">
    <source>
        <dbReference type="Google" id="ProtNLM"/>
    </source>
</evidence>
<name>A0A9W9Q209_PENBR</name>
<reference evidence="2" key="1">
    <citation type="submission" date="2022-12" db="EMBL/GenBank/DDBJ databases">
        <authorList>
            <person name="Petersen C."/>
        </authorList>
    </citation>
    <scope>NUCLEOTIDE SEQUENCE</scope>
    <source>
        <strain evidence="2">IBT 35673</strain>
    </source>
</reference>
<dbReference type="InterPro" id="IPR011009">
    <property type="entry name" value="Kinase-like_dom_sf"/>
</dbReference>
<dbReference type="AlphaFoldDB" id="A0A9W9Q209"/>
<dbReference type="Gene3D" id="1.10.510.10">
    <property type="entry name" value="Transferase(Phosphotransferase) domain 1"/>
    <property type="match status" value="1"/>
</dbReference>
<accession>A0A9W9Q209</accession>
<dbReference type="Pfam" id="PF06293">
    <property type="entry name" value="Kdo"/>
    <property type="match status" value="1"/>
</dbReference>
<dbReference type="SUPFAM" id="SSF56112">
    <property type="entry name" value="Protein kinase-like (PK-like)"/>
    <property type="match status" value="1"/>
</dbReference>
<feature type="compositionally biased region" description="Polar residues" evidence="1">
    <location>
        <begin position="296"/>
        <end position="307"/>
    </location>
</feature>
<proteinExistence type="predicted"/>
<organism evidence="2 3">
    <name type="scientific">Penicillium brevicompactum</name>
    <dbReference type="NCBI Taxonomy" id="5074"/>
    <lineage>
        <taxon>Eukaryota</taxon>
        <taxon>Fungi</taxon>
        <taxon>Dikarya</taxon>
        <taxon>Ascomycota</taxon>
        <taxon>Pezizomycotina</taxon>
        <taxon>Eurotiomycetes</taxon>
        <taxon>Eurotiomycetidae</taxon>
        <taxon>Eurotiales</taxon>
        <taxon>Aspergillaceae</taxon>
        <taxon>Penicillium</taxon>
    </lineage>
</organism>
<dbReference type="Proteomes" id="UP001147695">
    <property type="component" value="Unassembled WGS sequence"/>
</dbReference>
<comment type="caution">
    <text evidence="2">The sequence shown here is derived from an EMBL/GenBank/DDBJ whole genome shotgun (WGS) entry which is preliminary data.</text>
</comment>
<gene>
    <name evidence="2" type="ORF">N7452_011128</name>
</gene>
<protein>
    <recommendedName>
        <fullName evidence="4">Protein kinase domain-containing protein</fullName>
    </recommendedName>
</protein>
<evidence type="ECO:0000256" key="1">
    <source>
        <dbReference type="SAM" id="MobiDB-lite"/>
    </source>
</evidence>
<feature type="compositionally biased region" description="Basic residues" evidence="1">
    <location>
        <begin position="595"/>
        <end position="611"/>
    </location>
</feature>
<feature type="compositionally biased region" description="Basic and acidic residues" evidence="1">
    <location>
        <begin position="273"/>
        <end position="290"/>
    </location>
</feature>
<sequence length="621" mass="69090">MSDRSVCSYLSPSVEEPQQRFGSRHFLEGVGGIVNSNLLTSEASLAFYEHLGVENPVQSIIAELCKIPAARQEFHLGDGLAFKDHGNALDPVKGEKSVITGPCRPDQYCIHRVNEGTGTLLTTVEYKPPHKLSVASLRTGLREMDFWDEVVRPNFVPTEETEKLRYNATRLAGSALAQEYHIMIQEGLEYSYLTVGLALVLLRVRADDPETLYYQLCEPATDIEVNGDRSFEQPMSAIARVLCLCLMSFKSQVRDQKWRQDVGSRLQTWETSFSHERSRIPGEELQKDPPDLPFNSFFSDSSVSEYTPTRPISPVEAPTDENRMRTRSGGRCAPSNPARHDSPGPDPDASSGGQQHGSSYNGSSSSSPFTQQTTSQTNTSGPQSSATQRVNAPFCTQRCLLGLQKGGLLDDQCPNVSLHRQGGESSHHPISAEELVKQIRQQLEDDIDDCTPMGECGSYGAPFKITSALWGYTIVGKGTTTRLWGEVSREADVYRILARLQGSAVTVFLGPIDLAKMYFLHGAGPIKHMLLMGWGGEPIKEVDPLRREYSRSINEILALGVVHQDLRPANLLWNAELGRVLVIDFHRCQLDPRPDRKRKREKKHSRGRRRTREGEQPGVIS</sequence>
<feature type="region of interest" description="Disordered" evidence="1">
    <location>
        <begin position="271"/>
        <end position="389"/>
    </location>
</feature>
<feature type="compositionally biased region" description="Low complexity" evidence="1">
    <location>
        <begin position="350"/>
        <end position="385"/>
    </location>
</feature>
<feature type="region of interest" description="Disordered" evidence="1">
    <location>
        <begin position="592"/>
        <end position="621"/>
    </location>
</feature>
<evidence type="ECO:0000313" key="2">
    <source>
        <dbReference type="EMBL" id="KAJ5322839.1"/>
    </source>
</evidence>
<evidence type="ECO:0000313" key="3">
    <source>
        <dbReference type="Proteomes" id="UP001147695"/>
    </source>
</evidence>